<proteinExistence type="predicted"/>
<dbReference type="AlphaFoldDB" id="A0A0A9AV10"/>
<sequence>MVPCKYVTVPSIKFINRNRIRGCRGRFS</sequence>
<accession>A0A0A9AV10</accession>
<reference evidence="1" key="1">
    <citation type="submission" date="2014-09" db="EMBL/GenBank/DDBJ databases">
        <authorList>
            <person name="Magalhaes I.L.F."/>
            <person name="Oliveira U."/>
            <person name="Santos F.R."/>
            <person name="Vidigal T.H.D.A."/>
            <person name="Brescovit A.D."/>
            <person name="Santos A.J."/>
        </authorList>
    </citation>
    <scope>NUCLEOTIDE SEQUENCE</scope>
    <source>
        <tissue evidence="1">Shoot tissue taken approximately 20 cm above the soil surface</tissue>
    </source>
</reference>
<organism evidence="1">
    <name type="scientific">Arundo donax</name>
    <name type="common">Giant reed</name>
    <name type="synonym">Donax arundinaceus</name>
    <dbReference type="NCBI Taxonomy" id="35708"/>
    <lineage>
        <taxon>Eukaryota</taxon>
        <taxon>Viridiplantae</taxon>
        <taxon>Streptophyta</taxon>
        <taxon>Embryophyta</taxon>
        <taxon>Tracheophyta</taxon>
        <taxon>Spermatophyta</taxon>
        <taxon>Magnoliopsida</taxon>
        <taxon>Liliopsida</taxon>
        <taxon>Poales</taxon>
        <taxon>Poaceae</taxon>
        <taxon>PACMAD clade</taxon>
        <taxon>Arundinoideae</taxon>
        <taxon>Arundineae</taxon>
        <taxon>Arundo</taxon>
    </lineage>
</organism>
<reference evidence="1" key="2">
    <citation type="journal article" date="2015" name="Data Brief">
        <title>Shoot transcriptome of the giant reed, Arundo donax.</title>
        <authorList>
            <person name="Barrero R.A."/>
            <person name="Guerrero F.D."/>
            <person name="Moolhuijzen P."/>
            <person name="Goolsby J.A."/>
            <person name="Tidwell J."/>
            <person name="Bellgard S.E."/>
            <person name="Bellgard M.I."/>
        </authorList>
    </citation>
    <scope>NUCLEOTIDE SEQUENCE</scope>
    <source>
        <tissue evidence="1">Shoot tissue taken approximately 20 cm above the soil surface</tissue>
    </source>
</reference>
<name>A0A0A9AV10_ARUDO</name>
<dbReference type="EMBL" id="GBRH01245150">
    <property type="protein sequence ID" value="JAD52745.1"/>
    <property type="molecule type" value="Transcribed_RNA"/>
</dbReference>
<evidence type="ECO:0000313" key="1">
    <source>
        <dbReference type="EMBL" id="JAD52745.1"/>
    </source>
</evidence>
<protein>
    <submittedName>
        <fullName evidence="1">Uncharacterized protein</fullName>
    </submittedName>
</protein>